<dbReference type="RefSeq" id="WP_164260054.1">
    <property type="nucleotide sequence ID" value="NZ_JAAGLK010000388.1"/>
</dbReference>
<reference evidence="1" key="1">
    <citation type="submission" date="2020-01" db="EMBL/GenBank/DDBJ databases">
        <title>Insect and environment-associated Actinomycetes.</title>
        <authorList>
            <person name="Currrie C."/>
            <person name="Chevrette M."/>
            <person name="Carlson C."/>
            <person name="Stubbendieck R."/>
            <person name="Wendt-Pienkowski E."/>
        </authorList>
    </citation>
    <scope>NUCLEOTIDE SEQUENCE</scope>
    <source>
        <strain evidence="1">SID505</strain>
    </source>
</reference>
<dbReference type="InterPro" id="IPR037175">
    <property type="entry name" value="KFase_sf"/>
</dbReference>
<evidence type="ECO:0000313" key="1">
    <source>
        <dbReference type="EMBL" id="NEB88502.1"/>
    </source>
</evidence>
<dbReference type="GO" id="GO:0004061">
    <property type="term" value="F:arylformamidase activity"/>
    <property type="evidence" value="ECO:0007669"/>
    <property type="project" value="InterPro"/>
</dbReference>
<accession>A0A6G3T0I8</accession>
<gene>
    <name evidence="1" type="ORF">G3I43_30705</name>
</gene>
<dbReference type="SUPFAM" id="SSF102198">
    <property type="entry name" value="Putative cyclase"/>
    <property type="match status" value="1"/>
</dbReference>
<dbReference type="AlphaFoldDB" id="A0A6G3T0I8"/>
<dbReference type="PANTHER" id="PTHR31118:SF12">
    <property type="entry name" value="CYCLASE-LIKE PROTEIN 2"/>
    <property type="match status" value="1"/>
</dbReference>
<dbReference type="Pfam" id="PF04199">
    <property type="entry name" value="Cyclase"/>
    <property type="match status" value="1"/>
</dbReference>
<name>A0A6G3T0I8_STRAQ</name>
<dbReference type="PANTHER" id="PTHR31118">
    <property type="entry name" value="CYCLASE-LIKE PROTEIN 2"/>
    <property type="match status" value="1"/>
</dbReference>
<protein>
    <submittedName>
        <fullName evidence="1">Cyclase family protein</fullName>
    </submittedName>
</protein>
<dbReference type="EMBL" id="JAAGMK010000883">
    <property type="protein sequence ID" value="NEB88502.1"/>
    <property type="molecule type" value="Genomic_DNA"/>
</dbReference>
<comment type="caution">
    <text evidence="1">The sequence shown here is derived from an EMBL/GenBank/DDBJ whole genome shotgun (WGS) entry which is preliminary data.</text>
</comment>
<dbReference type="GO" id="GO:0019441">
    <property type="term" value="P:L-tryptophan catabolic process to kynurenine"/>
    <property type="evidence" value="ECO:0007669"/>
    <property type="project" value="InterPro"/>
</dbReference>
<sequence length="263" mass="28272">MELIDLTRTLDPADRELLPERLRPYASVVAPSMTYAHPAGEGREQFAAAMHCGVEDLPDGEGWGAELLTDFNSHLGTHVDAPLHYGSTCEGRPARTITDIALDELWCEALVLDLRGRCEPDAPITVEALESALAANGAPVPAGGAVLLRTGQERYGLSDPEFFRYPGMSRESTLFLAGLGAKVLGTDAAGWDLSFPVMAGKFRESGDNSVLWDGHRAGREREVFIVQQLTNLAALPPSGFRVAFFPIKLARGSAAPARVVAFV</sequence>
<organism evidence="1">
    <name type="scientific">Streptomyces anulatus</name>
    <name type="common">Streptomyces chrysomallus</name>
    <dbReference type="NCBI Taxonomy" id="1892"/>
    <lineage>
        <taxon>Bacteria</taxon>
        <taxon>Bacillati</taxon>
        <taxon>Actinomycetota</taxon>
        <taxon>Actinomycetes</taxon>
        <taxon>Kitasatosporales</taxon>
        <taxon>Streptomycetaceae</taxon>
        <taxon>Streptomyces</taxon>
    </lineage>
</organism>
<dbReference type="InterPro" id="IPR007325">
    <property type="entry name" value="KFase/CYL"/>
</dbReference>
<dbReference type="Gene3D" id="3.50.30.50">
    <property type="entry name" value="Putative cyclase"/>
    <property type="match status" value="1"/>
</dbReference>
<proteinExistence type="predicted"/>